<comment type="caution">
    <text evidence="3">The sequence shown here is derived from an EMBL/GenBank/DDBJ whole genome shotgun (WGS) entry which is preliminary data.</text>
</comment>
<protein>
    <recommendedName>
        <fullName evidence="1">Putative membrane protein insertion efficiency factor</fullName>
    </recommendedName>
</protein>
<dbReference type="SMART" id="SM01234">
    <property type="entry name" value="Haemolytic"/>
    <property type="match status" value="1"/>
</dbReference>
<dbReference type="HAMAP" id="MF_00386">
    <property type="entry name" value="UPF0161_YidD"/>
    <property type="match status" value="1"/>
</dbReference>
<dbReference type="Pfam" id="PF01809">
    <property type="entry name" value="YidD"/>
    <property type="match status" value="1"/>
</dbReference>
<sequence>MQTALFEKSAKTALIALLRFYKVAVSPMLGNRCRFYPSCSDYAREAIQYHGAARGSFLAAKRLCRCHPFSAGGIDLVPVPPSAASCFQQDGVSAAGPVDDSAPSPSNPPDPSSLTDKANPVSSNPNGANNALFDRH</sequence>
<dbReference type="GO" id="GO:0005886">
    <property type="term" value="C:plasma membrane"/>
    <property type="evidence" value="ECO:0007669"/>
    <property type="project" value="UniProtKB-SubCell"/>
</dbReference>
<dbReference type="InterPro" id="IPR002696">
    <property type="entry name" value="Membr_insert_effic_factor_YidD"/>
</dbReference>
<accession>A0A242MJQ5</accession>
<comment type="subcellular location">
    <subcellularLocation>
        <location evidence="1">Cell membrane</location>
        <topology evidence="1">Peripheral membrane protein</topology>
        <orientation evidence="1">Cytoplasmic side</orientation>
    </subcellularLocation>
</comment>
<feature type="region of interest" description="Disordered" evidence="2">
    <location>
        <begin position="91"/>
        <end position="136"/>
    </location>
</feature>
<keyword evidence="1" id="KW-0472">Membrane</keyword>
<organism evidence="3 4">
    <name type="scientific">Caballeronia sordidicola</name>
    <name type="common">Burkholderia sordidicola</name>
    <dbReference type="NCBI Taxonomy" id="196367"/>
    <lineage>
        <taxon>Bacteria</taxon>
        <taxon>Pseudomonadati</taxon>
        <taxon>Pseudomonadota</taxon>
        <taxon>Betaproteobacteria</taxon>
        <taxon>Burkholderiales</taxon>
        <taxon>Burkholderiaceae</taxon>
        <taxon>Caballeronia</taxon>
    </lineage>
</organism>
<dbReference type="PANTHER" id="PTHR33383:SF1">
    <property type="entry name" value="MEMBRANE PROTEIN INSERTION EFFICIENCY FACTOR-RELATED"/>
    <property type="match status" value="1"/>
</dbReference>
<dbReference type="EMBL" id="NBTZ01000101">
    <property type="protein sequence ID" value="OTP71537.1"/>
    <property type="molecule type" value="Genomic_DNA"/>
</dbReference>
<evidence type="ECO:0000256" key="1">
    <source>
        <dbReference type="HAMAP-Rule" id="MF_00386"/>
    </source>
</evidence>
<dbReference type="AlphaFoldDB" id="A0A242MJQ5"/>
<comment type="function">
    <text evidence="1">Could be involved in insertion of integral membrane proteins into the membrane.</text>
</comment>
<dbReference type="NCBIfam" id="TIGR00278">
    <property type="entry name" value="membrane protein insertion efficiency factor YidD"/>
    <property type="match status" value="1"/>
</dbReference>
<keyword evidence="1" id="KW-1003">Cell membrane</keyword>
<comment type="similarity">
    <text evidence="1">Belongs to the UPF0161 family.</text>
</comment>
<gene>
    <name evidence="3" type="ORF">PAMC26577_24090</name>
</gene>
<reference evidence="3 4" key="1">
    <citation type="submission" date="2017-03" db="EMBL/GenBank/DDBJ databases">
        <title>Genome analysis of strain PAMC 26577.</title>
        <authorList>
            <person name="Oh H.-M."/>
            <person name="Yang J.-A."/>
        </authorList>
    </citation>
    <scope>NUCLEOTIDE SEQUENCE [LARGE SCALE GENOMIC DNA]</scope>
    <source>
        <strain evidence="3 4">PAMC 26577</strain>
    </source>
</reference>
<proteinExistence type="inferred from homology"/>
<dbReference type="PANTHER" id="PTHR33383">
    <property type="entry name" value="MEMBRANE PROTEIN INSERTION EFFICIENCY FACTOR-RELATED"/>
    <property type="match status" value="1"/>
</dbReference>
<dbReference type="Proteomes" id="UP000195221">
    <property type="component" value="Unassembled WGS sequence"/>
</dbReference>
<evidence type="ECO:0000313" key="3">
    <source>
        <dbReference type="EMBL" id="OTP71537.1"/>
    </source>
</evidence>
<name>A0A242MJQ5_CABSO</name>
<feature type="compositionally biased region" description="Polar residues" evidence="2">
    <location>
        <begin position="114"/>
        <end position="129"/>
    </location>
</feature>
<evidence type="ECO:0000313" key="4">
    <source>
        <dbReference type="Proteomes" id="UP000195221"/>
    </source>
</evidence>
<evidence type="ECO:0000256" key="2">
    <source>
        <dbReference type="SAM" id="MobiDB-lite"/>
    </source>
</evidence>